<feature type="region of interest" description="Disordered" evidence="1">
    <location>
        <begin position="1"/>
        <end position="117"/>
    </location>
</feature>
<evidence type="ECO:0000259" key="2">
    <source>
        <dbReference type="Pfam" id="PF26031"/>
    </source>
</evidence>
<evidence type="ECO:0000313" key="3">
    <source>
        <dbReference type="EMBL" id="KAK9865870.1"/>
    </source>
</evidence>
<dbReference type="Pfam" id="PF26031">
    <property type="entry name" value="IREH1"/>
    <property type="match status" value="1"/>
</dbReference>
<evidence type="ECO:0000256" key="1">
    <source>
        <dbReference type="SAM" id="MobiDB-lite"/>
    </source>
</evidence>
<keyword evidence="4" id="KW-1185">Reference proteome</keyword>
<gene>
    <name evidence="3" type="ORF">WJX84_011148</name>
</gene>
<feature type="region of interest" description="Disordered" evidence="1">
    <location>
        <begin position="421"/>
        <end position="451"/>
    </location>
</feature>
<evidence type="ECO:0000313" key="4">
    <source>
        <dbReference type="Proteomes" id="UP001485043"/>
    </source>
</evidence>
<organism evidence="3 4">
    <name type="scientific">Apatococcus fuscideae</name>
    <dbReference type="NCBI Taxonomy" id="2026836"/>
    <lineage>
        <taxon>Eukaryota</taxon>
        <taxon>Viridiplantae</taxon>
        <taxon>Chlorophyta</taxon>
        <taxon>core chlorophytes</taxon>
        <taxon>Trebouxiophyceae</taxon>
        <taxon>Chlorellales</taxon>
        <taxon>Chlorellaceae</taxon>
        <taxon>Apatococcus</taxon>
    </lineage>
</organism>
<protein>
    <recommendedName>
        <fullName evidence="2">IREH1/IRE-like N-terminal domain-containing protein</fullName>
    </recommendedName>
</protein>
<accession>A0AAW1T8J1</accession>
<feature type="region of interest" description="Disordered" evidence="1">
    <location>
        <begin position="298"/>
        <end position="338"/>
    </location>
</feature>
<dbReference type="InterPro" id="IPR058783">
    <property type="entry name" value="IREH1/IRE-like_N"/>
</dbReference>
<sequence>MVGKSPRRSLSFPGICPSDPAHPDELASLQPDLTGVQLSDSRSPSATSEPLALSELAQSRPCSASQHYDSARELQPEQCTTPRRISSEAGGFCRSRLASSEASTPGTPASLLASPTTGHQDLAKLPSILSSLDLRGLIGSPTLTRATSALKSPMPPATARTTMRTFETAKSQVDSELLSFNRLVTGMIKEDDSEPEDADIMQSLVDISSTCIEEDVLAFKNSIQRVVDQLEEMRQQCSSPKPKNMITRLLFILTQCSRLLLTEAASPLSPNAGLYATLPRNRMSAKLMRFTGFPSSTARRAGIQKRAADSPKSPIARAITLPSSQRMPAGDFAAHRGSIKRSPLGRSVVTALEAELNQAATPSHEDAGTRPGSAASLDSIGRAMSLEHSSSRSSAGFDSLEIPASNRKGLFSGLLKFKKRFSTKRQRSPASPISPSNSFNFSSPVPERSPR</sequence>
<dbReference type="EMBL" id="JALJOV010000210">
    <property type="protein sequence ID" value="KAK9865870.1"/>
    <property type="molecule type" value="Genomic_DNA"/>
</dbReference>
<feature type="compositionally biased region" description="Polar residues" evidence="1">
    <location>
        <begin position="36"/>
        <end position="48"/>
    </location>
</feature>
<name>A0AAW1T8J1_9CHLO</name>
<reference evidence="3 4" key="1">
    <citation type="journal article" date="2024" name="Nat. Commun.">
        <title>Phylogenomics reveals the evolutionary origins of lichenization in chlorophyte algae.</title>
        <authorList>
            <person name="Puginier C."/>
            <person name="Libourel C."/>
            <person name="Otte J."/>
            <person name="Skaloud P."/>
            <person name="Haon M."/>
            <person name="Grisel S."/>
            <person name="Petersen M."/>
            <person name="Berrin J.G."/>
            <person name="Delaux P.M."/>
            <person name="Dal Grande F."/>
            <person name="Keller J."/>
        </authorList>
    </citation>
    <scope>NUCLEOTIDE SEQUENCE [LARGE SCALE GENOMIC DNA]</scope>
    <source>
        <strain evidence="3 4">SAG 2523</strain>
    </source>
</reference>
<dbReference type="Proteomes" id="UP001485043">
    <property type="component" value="Unassembled WGS sequence"/>
</dbReference>
<comment type="caution">
    <text evidence="3">The sequence shown here is derived from an EMBL/GenBank/DDBJ whole genome shotgun (WGS) entry which is preliminary data.</text>
</comment>
<feature type="compositionally biased region" description="Polar residues" evidence="1">
    <location>
        <begin position="97"/>
        <end position="117"/>
    </location>
</feature>
<proteinExistence type="predicted"/>
<feature type="domain" description="IREH1/IRE-like N-terminal" evidence="2">
    <location>
        <begin position="164"/>
        <end position="260"/>
    </location>
</feature>
<feature type="compositionally biased region" description="Polar residues" evidence="1">
    <location>
        <begin position="56"/>
        <end position="68"/>
    </location>
</feature>
<feature type="compositionally biased region" description="Low complexity" evidence="1">
    <location>
        <begin position="428"/>
        <end position="451"/>
    </location>
</feature>
<dbReference type="AlphaFoldDB" id="A0AAW1T8J1"/>